<proteinExistence type="predicted"/>
<dbReference type="AlphaFoldDB" id="A0A9D5C7K5"/>
<reference evidence="2" key="1">
    <citation type="submission" date="2021-03" db="EMBL/GenBank/DDBJ databases">
        <authorList>
            <person name="Li Z."/>
            <person name="Yang C."/>
        </authorList>
    </citation>
    <scope>NUCLEOTIDE SEQUENCE</scope>
    <source>
        <strain evidence="2">Dzin_1.0</strain>
        <tissue evidence="2">Leaf</tissue>
    </source>
</reference>
<feature type="region of interest" description="Disordered" evidence="1">
    <location>
        <begin position="1"/>
        <end position="23"/>
    </location>
</feature>
<feature type="compositionally biased region" description="Basic and acidic residues" evidence="1">
    <location>
        <begin position="8"/>
        <end position="23"/>
    </location>
</feature>
<protein>
    <submittedName>
        <fullName evidence="2">Uncharacterized protein</fullName>
    </submittedName>
</protein>
<evidence type="ECO:0000313" key="3">
    <source>
        <dbReference type="Proteomes" id="UP001085076"/>
    </source>
</evidence>
<evidence type="ECO:0000256" key="1">
    <source>
        <dbReference type="SAM" id="MobiDB-lite"/>
    </source>
</evidence>
<organism evidence="2 3">
    <name type="scientific">Dioscorea zingiberensis</name>
    <dbReference type="NCBI Taxonomy" id="325984"/>
    <lineage>
        <taxon>Eukaryota</taxon>
        <taxon>Viridiplantae</taxon>
        <taxon>Streptophyta</taxon>
        <taxon>Embryophyta</taxon>
        <taxon>Tracheophyta</taxon>
        <taxon>Spermatophyta</taxon>
        <taxon>Magnoliopsida</taxon>
        <taxon>Liliopsida</taxon>
        <taxon>Dioscoreales</taxon>
        <taxon>Dioscoreaceae</taxon>
        <taxon>Dioscorea</taxon>
    </lineage>
</organism>
<keyword evidence="3" id="KW-1185">Reference proteome</keyword>
<comment type="caution">
    <text evidence="2">The sequence shown here is derived from an EMBL/GenBank/DDBJ whole genome shotgun (WGS) entry which is preliminary data.</text>
</comment>
<accession>A0A9D5C7K5</accession>
<sequence length="249" mass="27705">MSASSQSGDKEEQSQSENDKELGGHVFSMSLDDIRAGHYTKLPLGPGTGSLFLPELPPEEDINIRLDLSKLMDGGVRIMTPLSEQLKRPLPKATVVLNLEDLSAGAQKQLPQGTPLGVNVDDDWEEDGLMVVHGIPDVQVVLPKFQLRTLEEEEVEHMINRLNDLTQHQVFKNLSVIPRIEFPENINKAVLQKFGEAVSPRIPSTGGVLLDAPGHISRDALAYVSLPTYYHFNKNMQKYVDNKKTLFDK</sequence>
<name>A0A9D5C7K5_9LILI</name>
<dbReference type="Proteomes" id="UP001085076">
    <property type="component" value="Miscellaneous, Linkage group lg07"/>
</dbReference>
<dbReference type="EMBL" id="JAGGNH010000007">
    <property type="protein sequence ID" value="KAJ0967645.1"/>
    <property type="molecule type" value="Genomic_DNA"/>
</dbReference>
<evidence type="ECO:0000313" key="2">
    <source>
        <dbReference type="EMBL" id="KAJ0967645.1"/>
    </source>
</evidence>
<gene>
    <name evidence="2" type="ORF">J5N97_024562</name>
</gene>
<reference evidence="2" key="2">
    <citation type="journal article" date="2022" name="Hortic Res">
        <title>The genome of Dioscorea zingiberensis sheds light on the biosynthesis, origin and evolution of the medicinally important diosgenin saponins.</title>
        <authorList>
            <person name="Li Y."/>
            <person name="Tan C."/>
            <person name="Li Z."/>
            <person name="Guo J."/>
            <person name="Li S."/>
            <person name="Chen X."/>
            <person name="Wang C."/>
            <person name="Dai X."/>
            <person name="Yang H."/>
            <person name="Song W."/>
            <person name="Hou L."/>
            <person name="Xu J."/>
            <person name="Tong Z."/>
            <person name="Xu A."/>
            <person name="Yuan X."/>
            <person name="Wang W."/>
            <person name="Yang Q."/>
            <person name="Chen L."/>
            <person name="Sun Z."/>
            <person name="Wang K."/>
            <person name="Pan B."/>
            <person name="Chen J."/>
            <person name="Bao Y."/>
            <person name="Liu F."/>
            <person name="Qi X."/>
            <person name="Gang D.R."/>
            <person name="Wen J."/>
            <person name="Li J."/>
        </authorList>
    </citation>
    <scope>NUCLEOTIDE SEQUENCE</scope>
    <source>
        <strain evidence="2">Dzin_1.0</strain>
    </source>
</reference>